<evidence type="ECO:0000256" key="4">
    <source>
        <dbReference type="ARBA" id="ARBA00066641"/>
    </source>
</evidence>
<dbReference type="GO" id="GO:0047838">
    <property type="term" value="F:D-xylose 1-dehydrogenase (NAD+) activity"/>
    <property type="evidence" value="ECO:0007669"/>
    <property type="project" value="UniProtKB-EC"/>
</dbReference>
<dbReference type="AlphaFoldDB" id="A0A975IXM5"/>
<accession>A0A975IXM5</accession>
<dbReference type="PROSITE" id="PS00061">
    <property type="entry name" value="ADH_SHORT"/>
    <property type="match status" value="1"/>
</dbReference>
<dbReference type="RefSeq" id="WP_211939618.1">
    <property type="nucleotide sequence ID" value="NZ_CP073078.1"/>
</dbReference>
<evidence type="ECO:0000256" key="5">
    <source>
        <dbReference type="ARBA" id="ARBA00069939"/>
    </source>
</evidence>
<dbReference type="EC" id="1.1.1.175" evidence="4"/>
<dbReference type="PANTHER" id="PTHR43391:SF14">
    <property type="entry name" value="DEHYDROGENASE_REDUCTASE SDR FAMILY PROTEIN 7-LIKE"/>
    <property type="match status" value="1"/>
</dbReference>
<dbReference type="EMBL" id="CP073078">
    <property type="protein sequence ID" value="QUD89566.1"/>
    <property type="molecule type" value="Genomic_DNA"/>
</dbReference>
<dbReference type="Pfam" id="PF00106">
    <property type="entry name" value="adh_short"/>
    <property type="match status" value="1"/>
</dbReference>
<dbReference type="PRINTS" id="PR00081">
    <property type="entry name" value="GDHRDH"/>
</dbReference>
<dbReference type="InterPro" id="IPR020904">
    <property type="entry name" value="Sc_DH/Rdtase_CS"/>
</dbReference>
<evidence type="ECO:0000313" key="8">
    <source>
        <dbReference type="Proteomes" id="UP000676409"/>
    </source>
</evidence>
<keyword evidence="2" id="KW-0521">NADP</keyword>
<sequence>MQDFNGKVALITGAASGIGYAIAEVLGESGAALSLVDIEAGALAKVEHEFLARGWSVLSQTADVSSFDAVHAAVKSTVHRFGRIDIICNNAGVGLEGPVESWTDAGWSWVLGVNLMGVVNGVRAATPFFKAQNSGHILNVASIGGLTAAANHGQYGASKFAVVGLSQSLRDELAPHGVGVTVLCPGFVKSRIATSARNAPGDLPARQAWLMETGFTGPAKELFQMIERRVDTGLDARAVGEMALRGLRTNAFIVLTEREFLPDIERRQKAVAKAIAVLGQWPTQPQAQAQTHG</sequence>
<dbReference type="CDD" id="cd05233">
    <property type="entry name" value="SDR_c"/>
    <property type="match status" value="1"/>
</dbReference>
<dbReference type="Gene3D" id="3.40.50.720">
    <property type="entry name" value="NAD(P)-binding Rossmann-like Domain"/>
    <property type="match status" value="1"/>
</dbReference>
<dbReference type="SUPFAM" id="SSF51735">
    <property type="entry name" value="NAD(P)-binding Rossmann-fold domains"/>
    <property type="match status" value="1"/>
</dbReference>
<evidence type="ECO:0000256" key="6">
    <source>
        <dbReference type="RuleBase" id="RU000363"/>
    </source>
</evidence>
<evidence type="ECO:0000256" key="3">
    <source>
        <dbReference type="ARBA" id="ARBA00023002"/>
    </source>
</evidence>
<dbReference type="FunFam" id="3.40.50.720:FF:000084">
    <property type="entry name" value="Short-chain dehydrogenase reductase"/>
    <property type="match status" value="1"/>
</dbReference>
<evidence type="ECO:0000256" key="1">
    <source>
        <dbReference type="ARBA" id="ARBA00006484"/>
    </source>
</evidence>
<proteinExistence type="inferred from homology"/>
<dbReference type="KEGG" id="caul:KCG34_06710"/>
<dbReference type="InterPro" id="IPR036291">
    <property type="entry name" value="NAD(P)-bd_dom_sf"/>
</dbReference>
<protein>
    <recommendedName>
        <fullName evidence="5">D-xylose 1-dehydrogenase</fullName>
        <ecNumber evidence="4">1.1.1.175</ecNumber>
    </recommendedName>
</protein>
<dbReference type="PANTHER" id="PTHR43391">
    <property type="entry name" value="RETINOL DEHYDROGENASE-RELATED"/>
    <property type="match status" value="1"/>
</dbReference>
<reference evidence="7" key="1">
    <citation type="submission" date="2021-04" db="EMBL/GenBank/DDBJ databases">
        <title>The complete genome sequence of Caulobacter sp. S6.</title>
        <authorList>
            <person name="Tang Y."/>
            <person name="Ouyang W."/>
            <person name="Liu Q."/>
            <person name="Huang B."/>
            <person name="Guo Z."/>
            <person name="Lei P."/>
        </authorList>
    </citation>
    <scope>NUCLEOTIDE SEQUENCE</scope>
    <source>
        <strain evidence="7">S6</strain>
    </source>
</reference>
<organism evidence="7 8">
    <name type="scientific">Phenylobacterium montanum</name>
    <dbReference type="NCBI Taxonomy" id="2823693"/>
    <lineage>
        <taxon>Bacteria</taxon>
        <taxon>Pseudomonadati</taxon>
        <taxon>Pseudomonadota</taxon>
        <taxon>Alphaproteobacteria</taxon>
        <taxon>Caulobacterales</taxon>
        <taxon>Caulobacteraceae</taxon>
        <taxon>Phenylobacterium</taxon>
    </lineage>
</organism>
<dbReference type="InterPro" id="IPR002347">
    <property type="entry name" value="SDR_fam"/>
</dbReference>
<keyword evidence="3" id="KW-0560">Oxidoreductase</keyword>
<dbReference type="Proteomes" id="UP000676409">
    <property type="component" value="Chromosome"/>
</dbReference>
<evidence type="ECO:0000313" key="7">
    <source>
        <dbReference type="EMBL" id="QUD89566.1"/>
    </source>
</evidence>
<keyword evidence="8" id="KW-1185">Reference proteome</keyword>
<name>A0A975IXM5_9CAUL</name>
<comment type="similarity">
    <text evidence="1 6">Belongs to the short-chain dehydrogenases/reductases (SDR) family.</text>
</comment>
<dbReference type="PRINTS" id="PR00080">
    <property type="entry name" value="SDRFAMILY"/>
</dbReference>
<evidence type="ECO:0000256" key="2">
    <source>
        <dbReference type="ARBA" id="ARBA00022857"/>
    </source>
</evidence>
<gene>
    <name evidence="7" type="ORF">KCG34_06710</name>
</gene>